<dbReference type="SUPFAM" id="SSF48452">
    <property type="entry name" value="TPR-like"/>
    <property type="match status" value="1"/>
</dbReference>
<dbReference type="Gene3D" id="1.25.40.10">
    <property type="entry name" value="Tetratricopeptide repeat domain"/>
    <property type="match status" value="1"/>
</dbReference>
<evidence type="ECO:0008006" key="3">
    <source>
        <dbReference type="Google" id="ProtNLM"/>
    </source>
</evidence>
<keyword evidence="2" id="KW-1185">Reference proteome</keyword>
<dbReference type="AlphaFoldDB" id="D6U3N1"/>
<proteinExistence type="predicted"/>
<comment type="caution">
    <text evidence="1">The sequence shown here is derived from an EMBL/GenBank/DDBJ whole genome shotgun (WGS) entry which is preliminary data.</text>
</comment>
<reference evidence="1 2" key="1">
    <citation type="journal article" date="2011" name="Stand. Genomic Sci.">
        <title>Non-contiguous finished genome sequence and contextual data of the filamentous soil bacterium Ktedonobacter racemifer type strain (SOSP1-21).</title>
        <authorList>
            <person name="Chang Y.J."/>
            <person name="Land M."/>
            <person name="Hauser L."/>
            <person name="Chertkov O."/>
            <person name="Del Rio T.G."/>
            <person name="Nolan M."/>
            <person name="Copeland A."/>
            <person name="Tice H."/>
            <person name="Cheng J.F."/>
            <person name="Lucas S."/>
            <person name="Han C."/>
            <person name="Goodwin L."/>
            <person name="Pitluck S."/>
            <person name="Ivanova N."/>
            <person name="Ovchinikova G."/>
            <person name="Pati A."/>
            <person name="Chen A."/>
            <person name="Palaniappan K."/>
            <person name="Mavromatis K."/>
            <person name="Liolios K."/>
            <person name="Brettin T."/>
            <person name="Fiebig A."/>
            <person name="Rohde M."/>
            <person name="Abt B."/>
            <person name="Goker M."/>
            <person name="Detter J.C."/>
            <person name="Woyke T."/>
            <person name="Bristow J."/>
            <person name="Eisen J.A."/>
            <person name="Markowitz V."/>
            <person name="Hugenholtz P."/>
            <person name="Kyrpides N.C."/>
            <person name="Klenk H.P."/>
            <person name="Lapidus A."/>
        </authorList>
    </citation>
    <scope>NUCLEOTIDE SEQUENCE [LARGE SCALE GENOMIC DNA]</scope>
    <source>
        <strain evidence="2">DSM 44963</strain>
    </source>
</reference>
<gene>
    <name evidence="1" type="ORF">Krac_3932</name>
</gene>
<dbReference type="InParanoid" id="D6U3N1"/>
<dbReference type="Proteomes" id="UP000004508">
    <property type="component" value="Unassembled WGS sequence"/>
</dbReference>
<dbReference type="EMBL" id="ADVG01000004">
    <property type="protein sequence ID" value="EFH83021.1"/>
    <property type="molecule type" value="Genomic_DNA"/>
</dbReference>
<accession>D6U3N1</accession>
<dbReference type="InterPro" id="IPR011990">
    <property type="entry name" value="TPR-like_helical_dom_sf"/>
</dbReference>
<evidence type="ECO:0000313" key="2">
    <source>
        <dbReference type="Proteomes" id="UP000004508"/>
    </source>
</evidence>
<name>D6U3N1_KTERA</name>
<evidence type="ECO:0000313" key="1">
    <source>
        <dbReference type="EMBL" id="EFH83021.1"/>
    </source>
</evidence>
<dbReference type="STRING" id="485913.Krac_3932"/>
<protein>
    <recommendedName>
        <fullName evidence="3">HTH cro/C1-type domain-containing protein</fullName>
    </recommendedName>
</protein>
<organism evidence="1 2">
    <name type="scientific">Ktedonobacter racemifer DSM 44963</name>
    <dbReference type="NCBI Taxonomy" id="485913"/>
    <lineage>
        <taxon>Bacteria</taxon>
        <taxon>Bacillati</taxon>
        <taxon>Chloroflexota</taxon>
        <taxon>Ktedonobacteria</taxon>
        <taxon>Ktedonobacterales</taxon>
        <taxon>Ktedonobacteraceae</taxon>
        <taxon>Ktedonobacter</taxon>
    </lineage>
</organism>
<sequence>MRYVQDIEYGEKRIANPDTLRNLSALLNIPLWHFGLSEYDPFYPDALSQGRQLHEETLNTVECLIHQAWMSRSAALMHCAEKCSVQLNSLFLSFQRDLPPPFQFEQRYLKLLAQAIRLNAVTLVEQKKYEAARMAYQEMFQMAQQTNDPGVLALAMMSYGSELERDGRAREAVEWLEGARDNSFQASKHIAAFVHTYLARVYASRGDTLHFERAADTAYSLATGVSNYGEGTDFVFARLSSILAEQSWGYLQLKQPQKTLEMRDGISKQIERDGDRRLWAWIFLDWAKAYHMQREIEASVGMAREFLHQVHSMRSPHAVTQAHSFIAQVRSDGYADVPVVRDFLEELTLLRM</sequence>
<dbReference type="eggNOG" id="ENOG50343F8">
    <property type="taxonomic scope" value="Bacteria"/>
</dbReference>